<evidence type="ECO:0000313" key="4">
    <source>
        <dbReference type="Proteomes" id="UP000019678"/>
    </source>
</evidence>
<evidence type="ECO:0000256" key="1">
    <source>
        <dbReference type="SAM" id="Phobius"/>
    </source>
</evidence>
<name>A0A017T7X5_9BACT</name>
<evidence type="ECO:0000313" key="3">
    <source>
        <dbReference type="EMBL" id="EYF05037.1"/>
    </source>
</evidence>
<keyword evidence="1" id="KW-0472">Membrane</keyword>
<organism evidence="3 4">
    <name type="scientific">Chondromyces apiculatus DSM 436</name>
    <dbReference type="NCBI Taxonomy" id="1192034"/>
    <lineage>
        <taxon>Bacteria</taxon>
        <taxon>Pseudomonadati</taxon>
        <taxon>Myxococcota</taxon>
        <taxon>Polyangia</taxon>
        <taxon>Polyangiales</taxon>
        <taxon>Polyangiaceae</taxon>
        <taxon>Chondromyces</taxon>
    </lineage>
</organism>
<sequence>MTALWFAIEEAFAEVETLCVEARAAELARARKQRDEAAVLALARGRTVAMEEEPPRAEAEARYPGAKALAEDLAFQEAHPDGADFVKLRARVRQRLVWLKGQLSGTLSEHEVHYVLFPIVVHFDEMVRLVSRNATARWEPLQSELYEVSNGGELFYARLEERLRQEETPPIVFEIFYFCLSDGFQGMYQGDARKIAEYKERLSLRIPKVPIEAEDEGAQAAPVELVRFPFHYYAAAIGAIVGLYLVLWLLARSA</sequence>
<reference evidence="3 4" key="1">
    <citation type="submission" date="2013-05" db="EMBL/GenBank/DDBJ databases">
        <title>Genome assembly of Chondromyces apiculatus DSM 436.</title>
        <authorList>
            <person name="Sharma G."/>
            <person name="Khatri I."/>
            <person name="Kaur C."/>
            <person name="Mayilraj S."/>
            <person name="Subramanian S."/>
        </authorList>
    </citation>
    <scope>NUCLEOTIDE SEQUENCE [LARGE SCALE GENOMIC DNA]</scope>
    <source>
        <strain evidence="3 4">DSM 436</strain>
    </source>
</reference>
<evidence type="ECO:0000259" key="2">
    <source>
        <dbReference type="Pfam" id="PF09850"/>
    </source>
</evidence>
<gene>
    <name evidence="3" type="ORF">CAP_3627</name>
</gene>
<dbReference type="EMBL" id="ASRX01000027">
    <property type="protein sequence ID" value="EYF05037.1"/>
    <property type="molecule type" value="Genomic_DNA"/>
</dbReference>
<dbReference type="InterPro" id="IPR017732">
    <property type="entry name" value="T4/T6SS_DotU"/>
</dbReference>
<accession>A0A017T7X5</accession>
<dbReference type="InterPro" id="IPR038522">
    <property type="entry name" value="T4/T6SS_DotU_sf"/>
</dbReference>
<keyword evidence="1" id="KW-1133">Transmembrane helix</keyword>
<dbReference type="Pfam" id="PF09850">
    <property type="entry name" value="DotU"/>
    <property type="match status" value="1"/>
</dbReference>
<dbReference type="Gene3D" id="1.25.40.590">
    <property type="entry name" value="Type IV / VI secretion system, DotU"/>
    <property type="match status" value="1"/>
</dbReference>
<dbReference type="AlphaFoldDB" id="A0A017T7X5"/>
<proteinExistence type="predicted"/>
<dbReference type="STRING" id="1192034.CAP_3627"/>
<keyword evidence="4" id="KW-1185">Reference proteome</keyword>
<dbReference type="eggNOG" id="COG3455">
    <property type="taxonomic scope" value="Bacteria"/>
</dbReference>
<feature type="transmembrane region" description="Helical" evidence="1">
    <location>
        <begin position="230"/>
        <end position="251"/>
    </location>
</feature>
<comment type="caution">
    <text evidence="3">The sequence shown here is derived from an EMBL/GenBank/DDBJ whole genome shotgun (WGS) entry which is preliminary data.</text>
</comment>
<protein>
    <recommendedName>
        <fullName evidence="2">Type IV / VI secretion system DotU domain-containing protein</fullName>
    </recommendedName>
</protein>
<dbReference type="Proteomes" id="UP000019678">
    <property type="component" value="Unassembled WGS sequence"/>
</dbReference>
<feature type="domain" description="Type IV / VI secretion system DotU" evidence="2">
    <location>
        <begin position="83"/>
        <end position="246"/>
    </location>
</feature>
<keyword evidence="1" id="KW-0812">Transmembrane</keyword>